<dbReference type="Proteomes" id="UP001561463">
    <property type="component" value="Unassembled WGS sequence"/>
</dbReference>
<dbReference type="NCBIfam" id="TIGR03344">
    <property type="entry name" value="VI_effect_Hcp1"/>
    <property type="match status" value="1"/>
</dbReference>
<dbReference type="EMBL" id="JBFZPZ010000018">
    <property type="protein sequence ID" value="MEX9254483.1"/>
    <property type="molecule type" value="Genomic_DNA"/>
</dbReference>
<name>A0ABV4ACV5_9ENTR</name>
<dbReference type="InterPro" id="IPR052947">
    <property type="entry name" value="T6SS_Hcp1_domain"/>
</dbReference>
<dbReference type="Gene3D" id="2.30.110.20">
    <property type="entry name" value="Hcp1-like"/>
    <property type="match status" value="1"/>
</dbReference>
<dbReference type="InterPro" id="IPR008514">
    <property type="entry name" value="T6SS_Hcp"/>
</dbReference>
<comment type="caution">
    <text evidence="1">The sequence shown here is derived from an EMBL/GenBank/DDBJ whole genome shotgun (WGS) entry which is preliminary data.</text>
</comment>
<dbReference type="Pfam" id="PF05638">
    <property type="entry name" value="T6SS_HCP"/>
    <property type="match status" value="1"/>
</dbReference>
<evidence type="ECO:0000313" key="1">
    <source>
        <dbReference type="EMBL" id="MEX9254483.1"/>
    </source>
</evidence>
<dbReference type="PANTHER" id="PTHR34319:SF6">
    <property type="entry name" value="MAJOR EXPORTED PROTEIN"/>
    <property type="match status" value="1"/>
</dbReference>
<sequence>MAIPGNMWLYDDGGALIKGGCDVQHREFSIEFEGFHHNLSTPTDNLTGKPTGKRIHSPVLIVKEFDYSSPYLYKAVATGQALQKAECKFYKINDAGQEAEYFNITLEGVRIVSVSPSMASSDDTNNNHLETVEMRYERITWRHCDGNIIFTDAWNERPTA</sequence>
<accession>A0ABV4ACV5</accession>
<dbReference type="PANTHER" id="PTHR34319">
    <property type="entry name" value="MAJOR EXPORTED PROTEIN"/>
    <property type="match status" value="1"/>
</dbReference>
<gene>
    <name evidence="1" type="ORF">AB7Z85_18495</name>
</gene>
<proteinExistence type="predicted"/>
<reference evidence="1 2" key="1">
    <citation type="submission" date="2024-03" db="EMBL/GenBank/DDBJ databases">
        <title>Role of Flies in the Dissemination of Carbapenem-Resistant Enterobacteriaceae (CRE): An Epidemiological and Genomic Study in China.</title>
        <authorList>
            <person name="Chen K."/>
            <person name="Zhang R."/>
            <person name="Chen S."/>
        </authorList>
    </citation>
    <scope>NUCLEOTIDE SEQUENCE [LARGE SCALE GENOMIC DNA]</scope>
    <source>
        <strain evidence="2">fly-313</strain>
    </source>
</reference>
<dbReference type="RefSeq" id="WP_369498752.1">
    <property type="nucleotide sequence ID" value="NZ_JBFZPZ010000018.1"/>
</dbReference>
<dbReference type="SUPFAM" id="SSF141452">
    <property type="entry name" value="Hcp1-like"/>
    <property type="match status" value="1"/>
</dbReference>
<keyword evidence="2" id="KW-1185">Reference proteome</keyword>
<protein>
    <submittedName>
        <fullName evidence="1">Hcp family type VI secretion system effector</fullName>
    </submittedName>
</protein>
<evidence type="ECO:0000313" key="2">
    <source>
        <dbReference type="Proteomes" id="UP001561463"/>
    </source>
</evidence>
<dbReference type="InterPro" id="IPR036624">
    <property type="entry name" value="Hcp1-lik_sf"/>
</dbReference>
<organism evidence="1 2">
    <name type="scientific">Pseudenterobacter timonensis</name>
    <dbReference type="NCBI Taxonomy" id="1755099"/>
    <lineage>
        <taxon>Bacteria</taxon>
        <taxon>Pseudomonadati</taxon>
        <taxon>Pseudomonadota</taxon>
        <taxon>Gammaproteobacteria</taxon>
        <taxon>Enterobacterales</taxon>
        <taxon>Enterobacteriaceae</taxon>
        <taxon>Pseudenterobacter</taxon>
    </lineage>
</organism>